<accession>A0A2H4VCX8</accession>
<dbReference type="EMBL" id="CP017768">
    <property type="protein sequence ID" value="AUB60171.1"/>
    <property type="molecule type" value="Genomic_DNA"/>
</dbReference>
<dbReference type="Proteomes" id="UP000591058">
    <property type="component" value="Unassembled WGS sequence"/>
</dbReference>
<dbReference type="KEGG" id="msub:BK009_05430"/>
<evidence type="ECO:0000313" key="4">
    <source>
        <dbReference type="Proteomes" id="UP000232631"/>
    </source>
</evidence>
<dbReference type="RefSeq" id="WP_100905932.1">
    <property type="nucleotide sequence ID" value="NZ_CP017766.1"/>
</dbReference>
<dbReference type="EMBL" id="JABBYL010000022">
    <property type="protein sequence ID" value="NMO09536.1"/>
    <property type="molecule type" value="Genomic_DNA"/>
</dbReference>
<dbReference type="AlphaFoldDB" id="A0A2H4VPZ9"/>
<gene>
    <name evidence="1" type="ORF">BK007_08045</name>
    <name evidence="2" type="ORF">BK009_05430</name>
    <name evidence="3" type="ORF">HG719_06785</name>
</gene>
<dbReference type="GeneID" id="35122550"/>
<sequence length="119" mass="13664">MMLETASITFKKEKGLLEDLIVPEEFVKDLHFSSEDHLMIMLRVIGKDSKKVKQFFEKSEKEIFILETKQMAPDNAHGNLVSGKFELNSLYLDEGPPLSVDINQEISMVRTILDFKKMG</sequence>
<organism evidence="2 4">
    <name type="scientific">Methanobacterium subterraneum</name>
    <dbReference type="NCBI Taxonomy" id="59277"/>
    <lineage>
        <taxon>Archaea</taxon>
        <taxon>Methanobacteriati</taxon>
        <taxon>Methanobacteriota</taxon>
        <taxon>Methanomada group</taxon>
        <taxon>Methanobacteria</taxon>
        <taxon>Methanobacteriales</taxon>
        <taxon>Methanobacteriaceae</taxon>
        <taxon>Methanobacterium</taxon>
    </lineage>
</organism>
<evidence type="ECO:0000313" key="6">
    <source>
        <dbReference type="Proteomes" id="UP000591058"/>
    </source>
</evidence>
<protein>
    <submittedName>
        <fullName evidence="2">Uncharacterized protein</fullName>
    </submittedName>
</protein>
<dbReference type="Proteomes" id="UP000232806">
    <property type="component" value="Chromosome"/>
</dbReference>
<accession>A0A2H4VPZ9</accession>
<name>A0A2H4VPZ9_9EURY</name>
<dbReference type="EMBL" id="CP017766">
    <property type="protein sequence ID" value="AUB55958.1"/>
    <property type="molecule type" value="Genomic_DNA"/>
</dbReference>
<dbReference type="OrthoDB" id="68236at2157"/>
<evidence type="ECO:0000313" key="1">
    <source>
        <dbReference type="EMBL" id="AUB55958.1"/>
    </source>
</evidence>
<keyword evidence="4" id="KW-1185">Reference proteome</keyword>
<reference evidence="4 5" key="1">
    <citation type="submission" date="2016-10" db="EMBL/GenBank/DDBJ databases">
        <title>Comparative genomics between deep and shallow subseafloor isolates.</title>
        <authorList>
            <person name="Ishii S."/>
            <person name="Miller J.R."/>
            <person name="Sutton G."/>
            <person name="Suzuki S."/>
            <person name="Methe B."/>
            <person name="Inagaki F."/>
            <person name="Imachi H."/>
        </authorList>
    </citation>
    <scope>NUCLEOTIDE SEQUENCE [LARGE SCALE GENOMIC DNA]</scope>
    <source>
        <strain evidence="2 4">A8p</strain>
        <strain evidence="1 5">MO-MB1</strain>
    </source>
</reference>
<reference evidence="3 6" key="2">
    <citation type="submission" date="2020-04" db="EMBL/GenBank/DDBJ databases">
        <title>Draft genome of Methanobacterium subterraneum isolated from animal feces.</title>
        <authorList>
            <person name="Ouboter H.T."/>
            <person name="Berger S."/>
            <person name="Gungor E."/>
            <person name="Jetten M.S.M."/>
            <person name="Welte C.U."/>
        </authorList>
    </citation>
    <scope>NUCLEOTIDE SEQUENCE [LARGE SCALE GENOMIC DNA]</scope>
    <source>
        <strain evidence="3">HO_2020</strain>
    </source>
</reference>
<dbReference type="Proteomes" id="UP000232631">
    <property type="component" value="Chromosome"/>
</dbReference>
<evidence type="ECO:0000313" key="2">
    <source>
        <dbReference type="EMBL" id="AUB60171.1"/>
    </source>
</evidence>
<proteinExistence type="predicted"/>
<evidence type="ECO:0000313" key="5">
    <source>
        <dbReference type="Proteomes" id="UP000232806"/>
    </source>
</evidence>
<evidence type="ECO:0000313" key="3">
    <source>
        <dbReference type="EMBL" id="NMO09536.1"/>
    </source>
</evidence>